<dbReference type="SUPFAM" id="SSF55073">
    <property type="entry name" value="Nucleotide cyclase"/>
    <property type="match status" value="1"/>
</dbReference>
<evidence type="ECO:0000313" key="5">
    <source>
        <dbReference type="Proteomes" id="UP000861567"/>
    </source>
</evidence>
<keyword evidence="1" id="KW-1133">Transmembrane helix</keyword>
<dbReference type="AlphaFoldDB" id="A0AAN5KQC9"/>
<dbReference type="InterPro" id="IPR000160">
    <property type="entry name" value="GGDEF_dom"/>
</dbReference>
<dbReference type="Pfam" id="PF00563">
    <property type="entry name" value="EAL"/>
    <property type="match status" value="1"/>
</dbReference>
<dbReference type="Proteomes" id="UP000861567">
    <property type="component" value="Unassembled WGS sequence"/>
</dbReference>
<dbReference type="Pfam" id="PF00990">
    <property type="entry name" value="GGDEF"/>
    <property type="match status" value="1"/>
</dbReference>
<evidence type="ECO:0000259" key="2">
    <source>
        <dbReference type="PROSITE" id="PS50883"/>
    </source>
</evidence>
<proteinExistence type="predicted"/>
<organism evidence="4 5">
    <name type="scientific">Legionella pneumophila</name>
    <dbReference type="NCBI Taxonomy" id="446"/>
    <lineage>
        <taxon>Bacteria</taxon>
        <taxon>Pseudomonadati</taxon>
        <taxon>Pseudomonadota</taxon>
        <taxon>Gammaproteobacteria</taxon>
        <taxon>Legionellales</taxon>
        <taxon>Legionellaceae</taxon>
        <taxon>Legionella</taxon>
    </lineage>
</organism>
<feature type="domain" description="GGDEF" evidence="3">
    <location>
        <begin position="143"/>
        <end position="282"/>
    </location>
</feature>
<dbReference type="PANTHER" id="PTHR33121:SF70">
    <property type="entry name" value="SIGNALING PROTEIN YKOW"/>
    <property type="match status" value="1"/>
</dbReference>
<reference evidence="4" key="1">
    <citation type="journal article" date="2018" name="Genome Biol.">
        <title>SKESA: strategic k-mer extension for scrupulous assemblies.</title>
        <authorList>
            <person name="Souvorov A."/>
            <person name="Agarwala R."/>
            <person name="Lipman D.J."/>
        </authorList>
    </citation>
    <scope>NUCLEOTIDE SEQUENCE</scope>
    <source>
        <strain evidence="4">D3612</strain>
    </source>
</reference>
<dbReference type="InterPro" id="IPR029787">
    <property type="entry name" value="Nucleotide_cyclase"/>
</dbReference>
<protein>
    <submittedName>
        <fullName evidence="4">Bifunctional diguanylate cyclase/phosphodiesterase</fullName>
    </submittedName>
</protein>
<comment type="caution">
    <text evidence="4">The sequence shown here is derived from an EMBL/GenBank/DDBJ whole genome shotgun (WGS) entry which is preliminary data.</text>
</comment>
<reference evidence="4" key="2">
    <citation type="submission" date="2020-11" db="EMBL/GenBank/DDBJ databases">
        <authorList>
            <consortium name="NCBI Pathogen Detection Project"/>
        </authorList>
    </citation>
    <scope>NUCLEOTIDE SEQUENCE</scope>
    <source>
        <strain evidence="4">D3612</strain>
    </source>
</reference>
<dbReference type="PROSITE" id="PS50887">
    <property type="entry name" value="GGDEF"/>
    <property type="match status" value="1"/>
</dbReference>
<name>A0AAN5KQC9_LEGPN</name>
<feature type="transmembrane region" description="Helical" evidence="1">
    <location>
        <begin position="21"/>
        <end position="42"/>
    </location>
</feature>
<dbReference type="SMART" id="SM00052">
    <property type="entry name" value="EAL"/>
    <property type="match status" value="1"/>
</dbReference>
<dbReference type="InterPro" id="IPR001633">
    <property type="entry name" value="EAL_dom"/>
</dbReference>
<dbReference type="CDD" id="cd01949">
    <property type="entry name" value="GGDEF"/>
    <property type="match status" value="1"/>
</dbReference>
<evidence type="ECO:0000259" key="3">
    <source>
        <dbReference type="PROSITE" id="PS50887"/>
    </source>
</evidence>
<dbReference type="PANTHER" id="PTHR33121">
    <property type="entry name" value="CYCLIC DI-GMP PHOSPHODIESTERASE PDEF"/>
    <property type="match status" value="1"/>
</dbReference>
<dbReference type="Gene3D" id="3.20.20.450">
    <property type="entry name" value="EAL domain"/>
    <property type="match status" value="1"/>
</dbReference>
<evidence type="ECO:0000313" key="4">
    <source>
        <dbReference type="EMBL" id="HAT1595937.1"/>
    </source>
</evidence>
<dbReference type="SUPFAM" id="SSF141868">
    <property type="entry name" value="EAL domain-like"/>
    <property type="match status" value="1"/>
</dbReference>
<sequence>MNIKSNLAHSSVILKGHVNRYAFLGLLISVGSILIASCIVSYQLTGAVSLGGFIQAQRSNPAIWILDLTPFMFVYWGQAFCYGLVNKAESLLVDKTKELLNLSGNLELKLKYESNHDSLTNLPNNRLLNEKIRLAIEQLGSQGELAVIVIKISDLNYNFSSFNANNIVKQFAEKLKSILIDPYMLKASLGINMVARLQSDEFAILMPRLKKDLDIDELLVHLLTLLNTNLMVDGISINVTPIVGVAIYPIHGEEDDVLVNHALIAVYQARKENKSYAVYSSEMEEDLVHNRIVINELQRSIENKDLKIYYQPIVELANGKIVGAESLVRFEHPELGLLSADKFMPLIEGTSLIHNLTTLMLKEVIKQLAAWHDAGHKIFASVNLSVNRELPDLIEKLLNDYEIAPQFLKLEFTERTCLADQMLTSEVFEQLSTMGIKLCIDDFCNNNSSFIHLTNFPIDDIKIEKSFVLKIAKDAKKAKIVEAIVKLAQTLGWEPLVDGIVDQTVLEKLRDLGCLYGQGLYFSRAVNATEFISMLKKSI</sequence>
<dbReference type="InterPro" id="IPR035919">
    <property type="entry name" value="EAL_sf"/>
</dbReference>
<dbReference type="InterPro" id="IPR043128">
    <property type="entry name" value="Rev_trsase/Diguanyl_cyclase"/>
</dbReference>
<dbReference type="CDD" id="cd01948">
    <property type="entry name" value="EAL"/>
    <property type="match status" value="1"/>
</dbReference>
<keyword evidence="1" id="KW-0472">Membrane</keyword>
<evidence type="ECO:0000256" key="1">
    <source>
        <dbReference type="SAM" id="Phobius"/>
    </source>
</evidence>
<dbReference type="Gene3D" id="3.30.70.270">
    <property type="match status" value="1"/>
</dbReference>
<dbReference type="EMBL" id="DACSEI010000008">
    <property type="protein sequence ID" value="HAT1595937.1"/>
    <property type="molecule type" value="Genomic_DNA"/>
</dbReference>
<gene>
    <name evidence="4" type="ORF">I8Y58_001152</name>
</gene>
<keyword evidence="1" id="KW-0812">Transmembrane</keyword>
<dbReference type="SMART" id="SM00267">
    <property type="entry name" value="GGDEF"/>
    <property type="match status" value="1"/>
</dbReference>
<dbReference type="GO" id="GO:0071111">
    <property type="term" value="F:cyclic-guanylate-specific phosphodiesterase activity"/>
    <property type="evidence" value="ECO:0007669"/>
    <property type="project" value="InterPro"/>
</dbReference>
<dbReference type="InterPro" id="IPR050706">
    <property type="entry name" value="Cyclic-di-GMP_PDE-like"/>
</dbReference>
<feature type="domain" description="EAL" evidence="2">
    <location>
        <begin position="290"/>
        <end position="539"/>
    </location>
</feature>
<dbReference type="PROSITE" id="PS50883">
    <property type="entry name" value="EAL"/>
    <property type="match status" value="1"/>
</dbReference>
<accession>A0AAN5KQC9</accession>